<sequence length="209" mass="21080">MHAIALALAVSLAVGPAVTEAAPAPAPTSEAEQPAEQLAEQPAEQSGEAPAEDASPEAPAEPVAAAPEPTADPVEPAPAVEPAPPVAPEPEPATAEPAQQLSPAAPVVRDRLGCDGSKRCRKMTVAGIVVGVLGFSGVGTGIGLLVNRDEVVPEAPVFVTSTRPAGLVMLTVSSGVAFTAVLMLVAAHKGYKERADEARIQLTPTGLRF</sequence>
<keyword evidence="2" id="KW-1133">Transmembrane helix</keyword>
<feature type="signal peptide" evidence="3">
    <location>
        <begin position="1"/>
        <end position="21"/>
    </location>
</feature>
<evidence type="ECO:0000256" key="3">
    <source>
        <dbReference type="SAM" id="SignalP"/>
    </source>
</evidence>
<feature type="region of interest" description="Disordered" evidence="1">
    <location>
        <begin position="20"/>
        <end position="106"/>
    </location>
</feature>
<name>A0A2S9YWF4_9BACT</name>
<dbReference type="RefSeq" id="WP_106087913.1">
    <property type="nucleotide sequence ID" value="NZ_PVNL01000022.1"/>
</dbReference>
<comment type="caution">
    <text evidence="4">The sequence shown here is derived from an EMBL/GenBank/DDBJ whole genome shotgun (WGS) entry which is preliminary data.</text>
</comment>
<feature type="transmembrane region" description="Helical" evidence="2">
    <location>
        <begin position="123"/>
        <end position="146"/>
    </location>
</feature>
<feature type="chain" id="PRO_5015696679" evidence="3">
    <location>
        <begin position="22"/>
        <end position="209"/>
    </location>
</feature>
<evidence type="ECO:0000256" key="1">
    <source>
        <dbReference type="SAM" id="MobiDB-lite"/>
    </source>
</evidence>
<gene>
    <name evidence="4" type="ORF">ENSA7_08410</name>
</gene>
<dbReference type="Proteomes" id="UP000238823">
    <property type="component" value="Unassembled WGS sequence"/>
</dbReference>
<feature type="compositionally biased region" description="Pro residues" evidence="1">
    <location>
        <begin position="75"/>
        <end position="91"/>
    </location>
</feature>
<evidence type="ECO:0000313" key="4">
    <source>
        <dbReference type="EMBL" id="PRQ09435.1"/>
    </source>
</evidence>
<dbReference type="EMBL" id="PVNL01000022">
    <property type="protein sequence ID" value="PRQ09435.1"/>
    <property type="molecule type" value="Genomic_DNA"/>
</dbReference>
<organism evidence="4 5">
    <name type="scientific">Enhygromyxa salina</name>
    <dbReference type="NCBI Taxonomy" id="215803"/>
    <lineage>
        <taxon>Bacteria</taxon>
        <taxon>Pseudomonadati</taxon>
        <taxon>Myxococcota</taxon>
        <taxon>Polyangia</taxon>
        <taxon>Nannocystales</taxon>
        <taxon>Nannocystaceae</taxon>
        <taxon>Enhygromyxa</taxon>
    </lineage>
</organism>
<evidence type="ECO:0000313" key="5">
    <source>
        <dbReference type="Proteomes" id="UP000238823"/>
    </source>
</evidence>
<keyword evidence="2" id="KW-0472">Membrane</keyword>
<proteinExistence type="predicted"/>
<keyword evidence="2" id="KW-0812">Transmembrane</keyword>
<keyword evidence="3" id="KW-0732">Signal</keyword>
<feature type="compositionally biased region" description="Low complexity" evidence="1">
    <location>
        <begin position="56"/>
        <end position="74"/>
    </location>
</feature>
<feature type="transmembrane region" description="Helical" evidence="2">
    <location>
        <begin position="167"/>
        <end position="187"/>
    </location>
</feature>
<feature type="compositionally biased region" description="Low complexity" evidence="1">
    <location>
        <begin position="20"/>
        <end position="49"/>
    </location>
</feature>
<protein>
    <submittedName>
        <fullName evidence="4">Uncharacterized protein</fullName>
    </submittedName>
</protein>
<accession>A0A2S9YWF4</accession>
<dbReference type="AlphaFoldDB" id="A0A2S9YWF4"/>
<evidence type="ECO:0000256" key="2">
    <source>
        <dbReference type="SAM" id="Phobius"/>
    </source>
</evidence>
<reference evidence="4 5" key="1">
    <citation type="submission" date="2018-03" db="EMBL/GenBank/DDBJ databases">
        <title>Draft Genome Sequences of the Obligatory Marine Myxobacteria Enhygromyxa salina SWB007.</title>
        <authorList>
            <person name="Poehlein A."/>
            <person name="Moghaddam J.A."/>
            <person name="Harms H."/>
            <person name="Alanjari M."/>
            <person name="Koenig G.M."/>
            <person name="Daniel R."/>
            <person name="Schaeberle T.F."/>
        </authorList>
    </citation>
    <scope>NUCLEOTIDE SEQUENCE [LARGE SCALE GENOMIC DNA]</scope>
    <source>
        <strain evidence="4 5">SWB007</strain>
    </source>
</reference>